<dbReference type="Pfam" id="PF00550">
    <property type="entry name" value="PP-binding"/>
    <property type="match status" value="1"/>
</dbReference>
<dbReference type="SUPFAM" id="SSF53474">
    <property type="entry name" value="alpha/beta-Hydrolases"/>
    <property type="match status" value="1"/>
</dbReference>
<dbReference type="SUPFAM" id="SSF47336">
    <property type="entry name" value="ACP-like"/>
    <property type="match status" value="1"/>
</dbReference>
<organism evidence="5 6">
    <name type="scientific">Bradyrhizobium iriomotense</name>
    <dbReference type="NCBI Taxonomy" id="441950"/>
    <lineage>
        <taxon>Bacteria</taxon>
        <taxon>Pseudomonadati</taxon>
        <taxon>Pseudomonadota</taxon>
        <taxon>Alphaproteobacteria</taxon>
        <taxon>Hyphomicrobiales</taxon>
        <taxon>Nitrobacteraceae</taxon>
        <taxon>Bradyrhizobium</taxon>
    </lineage>
</organism>
<dbReference type="PANTHER" id="PTHR43201:SF5">
    <property type="entry name" value="MEDIUM-CHAIN ACYL-COA LIGASE ACSF2, MITOCHONDRIAL"/>
    <property type="match status" value="1"/>
</dbReference>
<reference evidence="6" key="1">
    <citation type="journal article" date="2019" name="Int. J. Syst. Evol. Microbiol.">
        <title>The Global Catalogue of Microorganisms (GCM) 10K type strain sequencing project: providing services to taxonomists for standard genome sequencing and annotation.</title>
        <authorList>
            <consortium name="The Broad Institute Genomics Platform"/>
            <consortium name="The Broad Institute Genome Sequencing Center for Infectious Disease"/>
            <person name="Wu L."/>
            <person name="Ma J."/>
        </authorList>
    </citation>
    <scope>NUCLEOTIDE SEQUENCE [LARGE SCALE GENOMIC DNA]</scope>
    <source>
        <strain evidence="6">NBRC 102520</strain>
    </source>
</reference>
<name>A0ABQ6AR54_9BRAD</name>
<dbReference type="InterPro" id="IPR045851">
    <property type="entry name" value="AMP-bd_C_sf"/>
</dbReference>
<dbReference type="InterPro" id="IPR009081">
    <property type="entry name" value="PP-bd_ACP"/>
</dbReference>
<dbReference type="InterPro" id="IPR036736">
    <property type="entry name" value="ACP-like_sf"/>
</dbReference>
<comment type="caution">
    <text evidence="5">The sequence shown here is derived from an EMBL/GenBank/DDBJ whole genome shotgun (WGS) entry which is preliminary data.</text>
</comment>
<comment type="similarity">
    <text evidence="1">Belongs to the ATP-dependent AMP-binding enzyme family.</text>
</comment>
<keyword evidence="2" id="KW-0436">Ligase</keyword>
<dbReference type="EMBL" id="BSOW01000001">
    <property type="protein sequence ID" value="GLR83686.1"/>
    <property type="molecule type" value="Genomic_DNA"/>
</dbReference>
<dbReference type="Proteomes" id="UP001156905">
    <property type="component" value="Unassembled WGS sequence"/>
</dbReference>
<gene>
    <name evidence="5" type="ORF">GCM10007857_03960</name>
</gene>
<dbReference type="Gene3D" id="3.40.50.1820">
    <property type="entry name" value="alpha/beta hydrolase"/>
    <property type="match status" value="1"/>
</dbReference>
<dbReference type="Pfam" id="PF00501">
    <property type="entry name" value="AMP-binding"/>
    <property type="match status" value="1"/>
</dbReference>
<dbReference type="InterPro" id="IPR001031">
    <property type="entry name" value="Thioesterase"/>
</dbReference>
<evidence type="ECO:0000256" key="2">
    <source>
        <dbReference type="ARBA" id="ARBA00022598"/>
    </source>
</evidence>
<dbReference type="InterPro" id="IPR025110">
    <property type="entry name" value="AMP-bd_C"/>
</dbReference>
<dbReference type="SUPFAM" id="SSF56801">
    <property type="entry name" value="Acetyl-CoA synthetase-like"/>
    <property type="match status" value="1"/>
</dbReference>
<feature type="region of interest" description="Disordered" evidence="3">
    <location>
        <begin position="797"/>
        <end position="834"/>
    </location>
</feature>
<evidence type="ECO:0000259" key="4">
    <source>
        <dbReference type="PROSITE" id="PS50075"/>
    </source>
</evidence>
<dbReference type="Pfam" id="PF00975">
    <property type="entry name" value="Thioesterase"/>
    <property type="match status" value="1"/>
</dbReference>
<dbReference type="Gene3D" id="3.40.50.12780">
    <property type="entry name" value="N-terminal domain of ligase-like"/>
    <property type="match status" value="1"/>
</dbReference>
<dbReference type="InterPro" id="IPR000873">
    <property type="entry name" value="AMP-dep_synth/lig_dom"/>
</dbReference>
<evidence type="ECO:0000313" key="5">
    <source>
        <dbReference type="EMBL" id="GLR83686.1"/>
    </source>
</evidence>
<dbReference type="InterPro" id="IPR029058">
    <property type="entry name" value="AB_hydrolase_fold"/>
</dbReference>
<evidence type="ECO:0000256" key="3">
    <source>
        <dbReference type="SAM" id="MobiDB-lite"/>
    </source>
</evidence>
<dbReference type="PROSITE" id="PS50075">
    <property type="entry name" value="CARRIER"/>
    <property type="match status" value="1"/>
</dbReference>
<accession>A0ABQ6AR54</accession>
<keyword evidence="6" id="KW-1185">Reference proteome</keyword>
<dbReference type="PANTHER" id="PTHR43201">
    <property type="entry name" value="ACYL-COA SYNTHETASE"/>
    <property type="match status" value="1"/>
</dbReference>
<dbReference type="Pfam" id="PF13193">
    <property type="entry name" value="AMP-binding_C"/>
    <property type="match status" value="1"/>
</dbReference>
<dbReference type="InterPro" id="IPR042099">
    <property type="entry name" value="ANL_N_sf"/>
</dbReference>
<evidence type="ECO:0000256" key="1">
    <source>
        <dbReference type="ARBA" id="ARBA00006432"/>
    </source>
</evidence>
<dbReference type="Gene3D" id="1.10.1200.10">
    <property type="entry name" value="ACP-like"/>
    <property type="match status" value="1"/>
</dbReference>
<sequence length="834" mass="90003">MPNGPEAVLAIVAIACCSIVVPLDPRLSRAEIDQRLDMLRLDALLVPLGNASDAREAAERRGLAIIEAVPIGHGQLGLDITVPVSDSPAIDAEPDPRSPAFILQTSGTTAQPKLIPFSHSNMLAAAARLQAWFGLTQRDRCLSVSPPYYSHGLKVTVFTPLLTGGSIAIPANATILALDEWLDVLRPTWYSAGPTLHAAVLDKARSLESAQAAHTLRFVVSGGAPLSKDVQAGLQRVLGVPVLEHYGSSEAAQIAANLPPPGPNRQGTCGQPWPGTAAIIGEDGHPLPAGERGEIWICGPTVTSGYLDAPELNQAAFIDGWFRTGDIGSLDEDGFLSLHGRLSELINRGGEKIAPAEIECALLRHPAVAEAAAFAISHPRLGEDVAAAIIFRPGAQTTSAELRQFLRHELTSFKIPHRFLILDQLPKGVTGKLQRRRLRELLEQTSGHPVAMALPETNKGPLDLEAELLTLWRRLLKSEAVTVDDDFFASGGDSLLAMDMLLQIERLVGHSVPETILFGAETIRQLAPKIAMQAGTPASPLLPFHAHGHRPPLYFFNGDLVSGHACVRRIVELFGPDYPIISINPHGLGGEPIPPSIEAMAADRLPLILERQASGPFLLGGKCNGAMVAFEAARLLMAAGHKVDMVAMVDPPTVSARPASRAILRQMKPIVSPYLLRWTHELMAQLERFFNASTSEQVAKLYDVLSNPKKLNDAFFNPNHEIPPALWETYSLAMAQYFPAPLEVPVTFYAADHDGRAWRRLSPQLEVIKVPGGHGDCLTMGADLLVDHLRQRVDTLADRTTPSAKPEVAGRAQMMSEGKTGAWREPLPGSRLMM</sequence>
<feature type="domain" description="Carrier" evidence="4">
    <location>
        <begin position="459"/>
        <end position="534"/>
    </location>
</feature>
<evidence type="ECO:0000313" key="6">
    <source>
        <dbReference type="Proteomes" id="UP001156905"/>
    </source>
</evidence>
<proteinExistence type="inferred from homology"/>
<protein>
    <recommendedName>
        <fullName evidence="4">Carrier domain-containing protein</fullName>
    </recommendedName>
</protein>
<dbReference type="Gene3D" id="3.30.300.30">
    <property type="match status" value="1"/>
</dbReference>